<dbReference type="InterPro" id="IPR050109">
    <property type="entry name" value="HTH-type_TetR-like_transc_reg"/>
</dbReference>
<dbReference type="Gene3D" id="1.10.357.10">
    <property type="entry name" value="Tetracycline Repressor, domain 2"/>
    <property type="match status" value="1"/>
</dbReference>
<evidence type="ECO:0000256" key="5">
    <source>
        <dbReference type="SAM" id="MobiDB-lite"/>
    </source>
</evidence>
<feature type="domain" description="HTH tetR-type" evidence="6">
    <location>
        <begin position="19"/>
        <end position="79"/>
    </location>
</feature>
<keyword evidence="2 4" id="KW-0238">DNA-binding</keyword>
<feature type="DNA-binding region" description="H-T-H motif" evidence="4">
    <location>
        <begin position="42"/>
        <end position="61"/>
    </location>
</feature>
<dbReference type="InterPro" id="IPR004111">
    <property type="entry name" value="Repressor_TetR_C"/>
</dbReference>
<dbReference type="EMBL" id="BAAALF010000260">
    <property type="protein sequence ID" value="GAA1275524.1"/>
    <property type="molecule type" value="Genomic_DNA"/>
</dbReference>
<comment type="caution">
    <text evidence="7">The sequence shown here is derived from an EMBL/GenBank/DDBJ whole genome shotgun (WGS) entry which is preliminary data.</text>
</comment>
<evidence type="ECO:0000256" key="2">
    <source>
        <dbReference type="ARBA" id="ARBA00023125"/>
    </source>
</evidence>
<dbReference type="RefSeq" id="WP_344446578.1">
    <property type="nucleotide sequence ID" value="NZ_BAAALF010000260.1"/>
</dbReference>
<dbReference type="InterPro" id="IPR009057">
    <property type="entry name" value="Homeodomain-like_sf"/>
</dbReference>
<dbReference type="SUPFAM" id="SSF48498">
    <property type="entry name" value="Tetracyclin repressor-like, C-terminal domain"/>
    <property type="match status" value="1"/>
</dbReference>
<sequence>MTSSKPSPISRRERPAKPALSRAGIVATALEIMRAEGLNRVTMRRLAQELDTGPASLYVYVRNTAELHAYLLDDLLAGLDLRAVTEPGPWQERLVTVLRSYTALLVDYPGLAQSALVTRPSGPGYLRLLDGLLALLGEGVPTDRAAWAVDLLLHFATSTATEQGTRDRAPDAKAEEDDLAVAIANATHATHGTDGAGATAYPHIAAVGMDLLSGPGTDRLSWGFHVLINGILATPRPAR</sequence>
<protein>
    <submittedName>
        <fullName evidence="7">TetR/AcrR family transcriptional regulator C-terminal domain-containing protein</fullName>
    </submittedName>
</protein>
<dbReference type="InterPro" id="IPR036271">
    <property type="entry name" value="Tet_transcr_reg_TetR-rel_C_sf"/>
</dbReference>
<name>A0ABN1X6Z3_9ACTN</name>
<evidence type="ECO:0000256" key="3">
    <source>
        <dbReference type="ARBA" id="ARBA00023163"/>
    </source>
</evidence>
<keyword evidence="8" id="KW-1185">Reference proteome</keyword>
<reference evidence="7 8" key="1">
    <citation type="journal article" date="2019" name="Int. J. Syst. Evol. Microbiol.">
        <title>The Global Catalogue of Microorganisms (GCM) 10K type strain sequencing project: providing services to taxonomists for standard genome sequencing and annotation.</title>
        <authorList>
            <consortium name="The Broad Institute Genomics Platform"/>
            <consortium name="The Broad Institute Genome Sequencing Center for Infectious Disease"/>
            <person name="Wu L."/>
            <person name="Ma J."/>
        </authorList>
    </citation>
    <scope>NUCLEOTIDE SEQUENCE [LARGE SCALE GENOMIC DNA]</scope>
    <source>
        <strain evidence="7 8">JCM 13004</strain>
    </source>
</reference>
<evidence type="ECO:0000313" key="8">
    <source>
        <dbReference type="Proteomes" id="UP001500037"/>
    </source>
</evidence>
<proteinExistence type="predicted"/>
<evidence type="ECO:0000256" key="1">
    <source>
        <dbReference type="ARBA" id="ARBA00023015"/>
    </source>
</evidence>
<keyword evidence="1" id="KW-0805">Transcription regulation</keyword>
<feature type="region of interest" description="Disordered" evidence="5">
    <location>
        <begin position="1"/>
        <end position="20"/>
    </location>
</feature>
<dbReference type="PROSITE" id="PS50977">
    <property type="entry name" value="HTH_TETR_2"/>
    <property type="match status" value="1"/>
</dbReference>
<dbReference type="Pfam" id="PF02909">
    <property type="entry name" value="TetR_C_1"/>
    <property type="match status" value="1"/>
</dbReference>
<evidence type="ECO:0000256" key="4">
    <source>
        <dbReference type="PROSITE-ProRule" id="PRU00335"/>
    </source>
</evidence>
<accession>A0ABN1X6Z3</accession>
<evidence type="ECO:0000259" key="6">
    <source>
        <dbReference type="PROSITE" id="PS50977"/>
    </source>
</evidence>
<dbReference type="PANTHER" id="PTHR30055:SF151">
    <property type="entry name" value="TRANSCRIPTIONAL REGULATORY PROTEIN"/>
    <property type="match status" value="1"/>
</dbReference>
<dbReference type="SUPFAM" id="SSF46689">
    <property type="entry name" value="Homeodomain-like"/>
    <property type="match status" value="1"/>
</dbReference>
<dbReference type="Proteomes" id="UP001500037">
    <property type="component" value="Unassembled WGS sequence"/>
</dbReference>
<evidence type="ECO:0000313" key="7">
    <source>
        <dbReference type="EMBL" id="GAA1275524.1"/>
    </source>
</evidence>
<dbReference type="PANTHER" id="PTHR30055">
    <property type="entry name" value="HTH-TYPE TRANSCRIPTIONAL REGULATOR RUTR"/>
    <property type="match status" value="1"/>
</dbReference>
<gene>
    <name evidence="7" type="ORF">GCM10009665_73350</name>
</gene>
<dbReference type="Pfam" id="PF00440">
    <property type="entry name" value="TetR_N"/>
    <property type="match status" value="1"/>
</dbReference>
<organism evidence="7 8">
    <name type="scientific">Kitasatospora nipponensis</name>
    <dbReference type="NCBI Taxonomy" id="258049"/>
    <lineage>
        <taxon>Bacteria</taxon>
        <taxon>Bacillati</taxon>
        <taxon>Actinomycetota</taxon>
        <taxon>Actinomycetes</taxon>
        <taxon>Kitasatosporales</taxon>
        <taxon>Streptomycetaceae</taxon>
        <taxon>Kitasatospora</taxon>
    </lineage>
</organism>
<dbReference type="InterPro" id="IPR001647">
    <property type="entry name" value="HTH_TetR"/>
</dbReference>
<keyword evidence="3" id="KW-0804">Transcription</keyword>